<feature type="compositionally biased region" description="Polar residues" evidence="1">
    <location>
        <begin position="113"/>
        <end position="123"/>
    </location>
</feature>
<comment type="caution">
    <text evidence="2">The sequence shown here is derived from an EMBL/GenBank/DDBJ whole genome shotgun (WGS) entry which is preliminary data.</text>
</comment>
<evidence type="ECO:0000313" key="2">
    <source>
        <dbReference type="EMBL" id="MBS9721280.1"/>
    </source>
</evidence>
<feature type="region of interest" description="Disordered" evidence="1">
    <location>
        <begin position="86"/>
        <end position="123"/>
    </location>
</feature>
<protein>
    <recommendedName>
        <fullName evidence="4">SHOCT domain-containing protein</fullName>
    </recommendedName>
</protein>
<dbReference type="Proteomes" id="UP001297272">
    <property type="component" value="Unassembled WGS sequence"/>
</dbReference>
<gene>
    <name evidence="2" type="ORF">JYU29_11335</name>
</gene>
<proteinExistence type="predicted"/>
<reference evidence="2 3" key="1">
    <citation type="submission" date="2021-03" db="EMBL/GenBank/DDBJ databases">
        <title>Tianweitania aestuarii sp. nov., isolated from a tidal flat.</title>
        <authorList>
            <person name="Park S."/>
            <person name="Yoon J.-H."/>
        </authorList>
    </citation>
    <scope>NUCLEOTIDE SEQUENCE [LARGE SCALE GENOMIC DNA]</scope>
    <source>
        <strain evidence="2 3">BSSL-BM11</strain>
    </source>
</reference>
<keyword evidence="3" id="KW-1185">Reference proteome</keyword>
<accession>A0ABS5RWX2</accession>
<feature type="compositionally biased region" description="Basic and acidic residues" evidence="1">
    <location>
        <begin position="92"/>
        <end position="105"/>
    </location>
</feature>
<evidence type="ECO:0000256" key="1">
    <source>
        <dbReference type="SAM" id="MobiDB-lite"/>
    </source>
</evidence>
<evidence type="ECO:0000313" key="3">
    <source>
        <dbReference type="Proteomes" id="UP001297272"/>
    </source>
</evidence>
<organism evidence="2 3">
    <name type="scientific">Tianweitania aestuarii</name>
    <dbReference type="NCBI Taxonomy" id="2814886"/>
    <lineage>
        <taxon>Bacteria</taxon>
        <taxon>Pseudomonadati</taxon>
        <taxon>Pseudomonadota</taxon>
        <taxon>Alphaproteobacteria</taxon>
        <taxon>Hyphomicrobiales</taxon>
        <taxon>Phyllobacteriaceae</taxon>
        <taxon>Tianweitania</taxon>
    </lineage>
</organism>
<sequence>MSNHVKEEALLTRLAVRHDLSRDAVKTVFDALRRSGGGMAQFNHPDFGGMAQWSPGMTMVGDMFNNGMKAKLDAVATELAAYLKDTPAADEPQQKEAASAEKSGDRWWPSDLGSPSTSGSQNAMRYAVFPEKRRLVIDEGGTISVYDTGDHRIHGVAQAQSSSATLKFTSQSGTVDLTQLKKL</sequence>
<dbReference type="EMBL" id="JAFMNX010000002">
    <property type="protein sequence ID" value="MBS9721280.1"/>
    <property type="molecule type" value="Genomic_DNA"/>
</dbReference>
<evidence type="ECO:0008006" key="4">
    <source>
        <dbReference type="Google" id="ProtNLM"/>
    </source>
</evidence>
<name>A0ABS5RWX2_9HYPH</name>